<dbReference type="RefSeq" id="WP_052419344.1">
    <property type="nucleotide sequence ID" value="NZ_FZOL01000002.1"/>
</dbReference>
<proteinExistence type="predicted"/>
<dbReference type="SUPFAM" id="SSF56399">
    <property type="entry name" value="ADP-ribosylation"/>
    <property type="match status" value="1"/>
</dbReference>
<protein>
    <submittedName>
        <fullName evidence="2">RHS repeat-associated core domain-containing protein</fullName>
    </submittedName>
</protein>
<organism evidence="2 3">
    <name type="scientific">Pseudomonas japonica</name>
    <dbReference type="NCBI Taxonomy" id="256466"/>
    <lineage>
        <taxon>Bacteria</taxon>
        <taxon>Pseudomonadati</taxon>
        <taxon>Pseudomonadota</taxon>
        <taxon>Gammaproteobacteria</taxon>
        <taxon>Pseudomonadales</taxon>
        <taxon>Pseudomonadaceae</taxon>
        <taxon>Pseudomonas</taxon>
    </lineage>
</organism>
<dbReference type="Proteomes" id="UP000198407">
    <property type="component" value="Unassembled WGS sequence"/>
</dbReference>
<dbReference type="EMBL" id="FZOL01000002">
    <property type="protein sequence ID" value="SNS01992.1"/>
    <property type="molecule type" value="Genomic_DNA"/>
</dbReference>
<name>A0A239B353_9PSED</name>
<evidence type="ECO:0000256" key="1">
    <source>
        <dbReference type="SAM" id="Phobius"/>
    </source>
</evidence>
<evidence type="ECO:0000313" key="2">
    <source>
        <dbReference type="EMBL" id="SNS01992.1"/>
    </source>
</evidence>
<keyword evidence="1" id="KW-0472">Membrane</keyword>
<dbReference type="OrthoDB" id="6043530at2"/>
<dbReference type="Gene3D" id="2.180.10.10">
    <property type="entry name" value="RHS repeat-associated core"/>
    <property type="match status" value="1"/>
</dbReference>
<accession>A0A239B353</accession>
<dbReference type="NCBIfam" id="TIGR03696">
    <property type="entry name" value="Rhs_assc_core"/>
    <property type="match status" value="1"/>
</dbReference>
<feature type="transmembrane region" description="Helical" evidence="1">
    <location>
        <begin position="122"/>
        <end position="144"/>
    </location>
</feature>
<reference evidence="3" key="1">
    <citation type="submission" date="2017-06" db="EMBL/GenBank/DDBJ databases">
        <authorList>
            <person name="Varghese N."/>
            <person name="Submissions S."/>
        </authorList>
    </citation>
    <scope>NUCLEOTIDE SEQUENCE [LARGE SCALE GENOMIC DNA]</scope>
    <source>
        <strain evidence="3">DSM 22348</strain>
    </source>
</reference>
<sequence length="279" mass="29556">MNTTRLLACDHPQSVLRAGHQAIVYSAYGHRHPVLPVAVPGFNGELPDALTGHYLLGNGYRAYNPVLMRFNSPDSWSPFGRGGLNAYGYCLGDPVNRRDPGGHFSARREAVPQEGSAMEKGLLTGLIILGGVLLGIGVIGGLVSKVDEFMKLSRKALTRGPGVNQLPASRAIIENGLAATQNPSSFTKALILTNRNLGSHNNTDLTVAHAHRYVGTAREVEAGTLSNTSAHWRSAVLWMKTPGTSGAVGGAFNLVATVVSGGIDASERKSGQALRRRSL</sequence>
<evidence type="ECO:0000313" key="3">
    <source>
        <dbReference type="Proteomes" id="UP000198407"/>
    </source>
</evidence>
<dbReference type="InterPro" id="IPR022385">
    <property type="entry name" value="Rhs_assc_core"/>
</dbReference>
<gene>
    <name evidence="2" type="ORF">SAMN05444352_102251</name>
</gene>
<keyword evidence="1" id="KW-0812">Transmembrane</keyword>
<dbReference type="STRING" id="1215104.GCA_000730585_05784"/>
<keyword evidence="1" id="KW-1133">Transmembrane helix</keyword>
<dbReference type="AlphaFoldDB" id="A0A239B353"/>
<keyword evidence="3" id="KW-1185">Reference proteome</keyword>